<evidence type="ECO:0000259" key="1">
    <source>
        <dbReference type="Pfam" id="PF13358"/>
    </source>
</evidence>
<name>I1CRY3_RHIO9</name>
<gene>
    <name evidence="2" type="ORF">RO3G_15924</name>
</gene>
<dbReference type="Pfam" id="PF13358">
    <property type="entry name" value="DDE_3"/>
    <property type="match status" value="1"/>
</dbReference>
<dbReference type="VEuPathDB" id="FungiDB:RO3G_15924"/>
<sequence length="286" mass="33104">MNLDEAFKGSYIFMDNAFIHKSKPMLRKIESISYKVMYLPPFSPVLKEQLIEFYYEYPQAFERFFLKKTSASSLILYDCNLAFKRVTPQPLARNSDDQIRKRFRWITETLKTGMNYLANCVFADETAFNIKLRTPYRRSPSCISPTVETLSVRAISHIILGTISSQGVKSVEVNEPLKPKKIKVSSSRKRKNAPAIKKKITGTNTDHYMRLVFEMLDEMDKFPEMESFYIIMDNATIHRLGDGIDGTIERRGYRIIHLLLYSPELNSIEQPWALLKSEANSAISRT</sequence>
<feature type="domain" description="Tc1-like transposase DDE" evidence="1">
    <location>
        <begin position="217"/>
        <end position="281"/>
    </location>
</feature>
<dbReference type="InterPro" id="IPR038717">
    <property type="entry name" value="Tc1-like_DDE_dom"/>
</dbReference>
<evidence type="ECO:0000313" key="3">
    <source>
        <dbReference type="Proteomes" id="UP000009138"/>
    </source>
</evidence>
<dbReference type="PANTHER" id="PTHR46564">
    <property type="entry name" value="TRANSPOSASE"/>
    <property type="match status" value="1"/>
</dbReference>
<dbReference type="RefSeq" id="XP_067526609.1">
    <property type="nucleotide sequence ID" value="XM_067670508.1"/>
</dbReference>
<dbReference type="InterPro" id="IPR036397">
    <property type="entry name" value="RNaseH_sf"/>
</dbReference>
<dbReference type="PANTHER" id="PTHR46564:SF1">
    <property type="entry name" value="TRANSPOSASE"/>
    <property type="match status" value="1"/>
</dbReference>
<dbReference type="OMA" id="DTHMEEI"/>
<dbReference type="Gene3D" id="3.30.420.10">
    <property type="entry name" value="Ribonuclease H-like superfamily/Ribonuclease H"/>
    <property type="match status" value="1"/>
</dbReference>
<proteinExistence type="predicted"/>
<dbReference type="EMBL" id="CH476749">
    <property type="protein sequence ID" value="EIE91213.1"/>
    <property type="molecule type" value="Genomic_DNA"/>
</dbReference>
<dbReference type="AlphaFoldDB" id="I1CRY3"/>
<accession>I1CRY3</accession>
<organism evidence="2 3">
    <name type="scientific">Rhizopus delemar (strain RA 99-880 / ATCC MYA-4621 / FGSC 9543 / NRRL 43880)</name>
    <name type="common">Mucormycosis agent</name>
    <name type="synonym">Rhizopus arrhizus var. delemar</name>
    <dbReference type="NCBI Taxonomy" id="246409"/>
    <lineage>
        <taxon>Eukaryota</taxon>
        <taxon>Fungi</taxon>
        <taxon>Fungi incertae sedis</taxon>
        <taxon>Mucoromycota</taxon>
        <taxon>Mucoromycotina</taxon>
        <taxon>Mucoromycetes</taxon>
        <taxon>Mucorales</taxon>
        <taxon>Mucorineae</taxon>
        <taxon>Rhizopodaceae</taxon>
        <taxon>Rhizopus</taxon>
    </lineage>
</organism>
<reference evidence="2 3" key="1">
    <citation type="journal article" date="2009" name="PLoS Genet.">
        <title>Genomic analysis of the basal lineage fungus Rhizopus oryzae reveals a whole-genome duplication.</title>
        <authorList>
            <person name="Ma L.-J."/>
            <person name="Ibrahim A.S."/>
            <person name="Skory C."/>
            <person name="Grabherr M.G."/>
            <person name="Burger G."/>
            <person name="Butler M."/>
            <person name="Elias M."/>
            <person name="Idnurm A."/>
            <person name="Lang B.F."/>
            <person name="Sone T."/>
            <person name="Abe A."/>
            <person name="Calvo S.E."/>
            <person name="Corrochano L.M."/>
            <person name="Engels R."/>
            <person name="Fu J."/>
            <person name="Hansberg W."/>
            <person name="Kim J.-M."/>
            <person name="Kodira C.D."/>
            <person name="Koehrsen M.J."/>
            <person name="Liu B."/>
            <person name="Miranda-Saavedra D."/>
            <person name="O'Leary S."/>
            <person name="Ortiz-Castellanos L."/>
            <person name="Poulter R."/>
            <person name="Rodriguez-Romero J."/>
            <person name="Ruiz-Herrera J."/>
            <person name="Shen Y.-Q."/>
            <person name="Zeng Q."/>
            <person name="Galagan J."/>
            <person name="Birren B.W."/>
            <person name="Cuomo C.A."/>
            <person name="Wickes B.L."/>
        </authorList>
    </citation>
    <scope>NUCLEOTIDE SEQUENCE [LARGE SCALE GENOMIC DNA]</scope>
    <source>
        <strain evidence="3">RA 99-880 / ATCC MYA-4621 / FGSC 9543 / NRRL 43880</strain>
    </source>
</reference>
<keyword evidence="3" id="KW-1185">Reference proteome</keyword>
<dbReference type="Proteomes" id="UP000009138">
    <property type="component" value="Unassembled WGS sequence"/>
</dbReference>
<dbReference type="OrthoDB" id="2260371at2759"/>
<dbReference type="GO" id="GO:0003676">
    <property type="term" value="F:nucleic acid binding"/>
    <property type="evidence" value="ECO:0007669"/>
    <property type="project" value="InterPro"/>
</dbReference>
<protein>
    <recommendedName>
        <fullName evidence="1">Tc1-like transposase DDE domain-containing protein</fullName>
    </recommendedName>
</protein>
<dbReference type="InParanoid" id="I1CRY3"/>
<dbReference type="GeneID" id="93622889"/>
<evidence type="ECO:0000313" key="2">
    <source>
        <dbReference type="EMBL" id="EIE91213.1"/>
    </source>
</evidence>